<name>A0ABY9VBZ6_9BACI</name>
<evidence type="ECO:0000313" key="2">
    <source>
        <dbReference type="Proteomes" id="UP001303324"/>
    </source>
</evidence>
<organism evidence="1 2">
    <name type="scientific">Mesobacillus jeotgali</name>
    <dbReference type="NCBI Taxonomy" id="129985"/>
    <lineage>
        <taxon>Bacteria</taxon>
        <taxon>Bacillati</taxon>
        <taxon>Bacillota</taxon>
        <taxon>Bacilli</taxon>
        <taxon>Bacillales</taxon>
        <taxon>Bacillaceae</taxon>
        <taxon>Mesobacillus</taxon>
    </lineage>
</organism>
<evidence type="ECO:0000313" key="1">
    <source>
        <dbReference type="EMBL" id="WNF21138.1"/>
    </source>
</evidence>
<dbReference type="SUPFAM" id="SSF52141">
    <property type="entry name" value="Uracil-DNA glycosylase-like"/>
    <property type="match status" value="1"/>
</dbReference>
<accession>A0ABY9VBZ6</accession>
<dbReference type="EMBL" id="CP134494">
    <property type="protein sequence ID" value="WNF21138.1"/>
    <property type="molecule type" value="Genomic_DNA"/>
</dbReference>
<evidence type="ECO:0008006" key="3">
    <source>
        <dbReference type="Google" id="ProtNLM"/>
    </source>
</evidence>
<gene>
    <name evidence="1" type="ORF">RH061_13095</name>
</gene>
<proteinExistence type="predicted"/>
<dbReference type="InterPro" id="IPR036895">
    <property type="entry name" value="Uracil-DNA_glycosylase-like_sf"/>
</dbReference>
<sequence length="179" mass="20589">MNKSIAVARKCLEENLSFDESAYICKREARFFGIIRRNIIQMLDDLDLNRVLHLGSSEELFSDKDFLLHTTSLIPYAVFINGKNYTGHSPKILKNELLTLFLETYFKPQAAQLQNALIIPLGKGVEEVLSRYIREGVIKEENILLGFPHPSGANGHRLQQFSMNKERMKETIRAFFRKG</sequence>
<dbReference type="Proteomes" id="UP001303324">
    <property type="component" value="Chromosome"/>
</dbReference>
<protein>
    <recommendedName>
        <fullName evidence="3">Uracil-DNA glycosylase-like domain-containing protein</fullName>
    </recommendedName>
</protein>
<reference evidence="1 2" key="1">
    <citation type="submission" date="2023-09" db="EMBL/GenBank/DDBJ databases">
        <title>Microbial mechanism of fulvic acid promoting antimony reduction mineralization in rice fields.</title>
        <authorList>
            <person name="Chen G."/>
            <person name="Lan J."/>
        </authorList>
    </citation>
    <scope>NUCLEOTIDE SEQUENCE [LARGE SCALE GENOMIC DNA]</scope>
    <source>
        <strain evidence="1 2">PS1</strain>
    </source>
</reference>
<keyword evidence="2" id="KW-1185">Reference proteome</keyword>